<gene>
    <name evidence="2" type="ORF">KUH32_15545</name>
</gene>
<dbReference type="InterPro" id="IPR005101">
    <property type="entry name" value="Cryptochr/Photolyase_FAD-bd"/>
</dbReference>
<organism evidence="2 3">
    <name type="scientific">Thalassococcus arenae</name>
    <dbReference type="NCBI Taxonomy" id="2851652"/>
    <lineage>
        <taxon>Bacteria</taxon>
        <taxon>Pseudomonadati</taxon>
        <taxon>Pseudomonadota</taxon>
        <taxon>Alphaproteobacteria</taxon>
        <taxon>Rhodobacterales</taxon>
        <taxon>Roseobacteraceae</taxon>
        <taxon>Thalassococcus</taxon>
    </lineage>
</organism>
<comment type="caution">
    <text evidence="2">The sequence shown here is derived from an EMBL/GenBank/DDBJ whole genome shotgun (WGS) entry which is preliminary data.</text>
</comment>
<reference evidence="2" key="1">
    <citation type="submission" date="2021-06" db="EMBL/GenBank/DDBJ databases">
        <title>Thalassococcus sp. CAU 1522 isolated from sea sand, Republic of Korea.</title>
        <authorList>
            <person name="Kim W."/>
        </authorList>
    </citation>
    <scope>NUCLEOTIDE SEQUENCE</scope>
    <source>
        <strain evidence="2">CAU 1522</strain>
    </source>
</reference>
<feature type="domain" description="Photolyase/cryptochrome alpha/beta" evidence="1">
    <location>
        <begin position="5"/>
        <end position="131"/>
    </location>
</feature>
<protein>
    <submittedName>
        <fullName evidence="2">DNA photolyase family protein</fullName>
    </submittedName>
</protein>
<dbReference type="Proteomes" id="UP001166293">
    <property type="component" value="Unassembled WGS sequence"/>
</dbReference>
<sequence>MGETSPILVWMRRDLRLSDHPALHKAAASGRPVIPVFIRDGLVDGLGAAPKWRLGLGLEHFAQRLADKGSRLILRSGDARAVLLELIEQTGAGAVCWMRAYDPDSVERDKAVKAALRERDIDAESLAGHVLFEPWTVETRTGGFYKVYTPFWKAVKGRDVAAPLPAPSEFRAPGTWPDSEALEDWALGAAMRRGASVVRPHVRLGEDAAQARLGAFMAHKVAEYDDTRDLPSVDGTSCLSENLALGEISAAQCWHAGIRAREEGKAGAETFLKELVWRDFAYHLMWHTPRILTENWREEWAGFPWNTDERRAEVKAWKQGRTGIRFVDAGMREMYVTGRMHNRARMIVASYLTKHLLCHWQIGLKWFEDCLIDWDPASNAMGWQWSAGSGPDATPYFRVFNPVTQRDKFDPKRAYVDRWIAEGRRNPGKDALSYFDAIPQHWHMAPGDPYPDPIVPVDEGRKRALDAYENRGF</sequence>
<dbReference type="InterPro" id="IPR006050">
    <property type="entry name" value="DNA_photolyase_N"/>
</dbReference>
<accession>A0ABS6NAZ2</accession>
<evidence type="ECO:0000313" key="3">
    <source>
        <dbReference type="Proteomes" id="UP001166293"/>
    </source>
</evidence>
<dbReference type="Pfam" id="PF00875">
    <property type="entry name" value="DNA_photolyase"/>
    <property type="match status" value="1"/>
</dbReference>
<keyword evidence="3" id="KW-1185">Reference proteome</keyword>
<dbReference type="RefSeq" id="WP_217779511.1">
    <property type="nucleotide sequence ID" value="NZ_JAHRWL010000002.1"/>
</dbReference>
<name>A0ABS6NAZ2_9RHOB</name>
<dbReference type="PANTHER" id="PTHR11455:SF9">
    <property type="entry name" value="CRYPTOCHROME CIRCADIAN CLOCK 5 ISOFORM X1"/>
    <property type="match status" value="1"/>
</dbReference>
<dbReference type="InterPro" id="IPR002081">
    <property type="entry name" value="Cryptochrome/DNA_photolyase_1"/>
</dbReference>
<evidence type="ECO:0000259" key="1">
    <source>
        <dbReference type="PROSITE" id="PS51645"/>
    </source>
</evidence>
<dbReference type="Pfam" id="PF03441">
    <property type="entry name" value="FAD_binding_7"/>
    <property type="match status" value="1"/>
</dbReference>
<evidence type="ECO:0000313" key="2">
    <source>
        <dbReference type="EMBL" id="MBV2361178.1"/>
    </source>
</evidence>
<proteinExistence type="predicted"/>
<dbReference type="PROSITE" id="PS51645">
    <property type="entry name" value="PHR_CRY_ALPHA_BETA"/>
    <property type="match status" value="1"/>
</dbReference>
<dbReference type="PANTHER" id="PTHR11455">
    <property type="entry name" value="CRYPTOCHROME"/>
    <property type="match status" value="1"/>
</dbReference>
<dbReference type="EMBL" id="JAHRWL010000002">
    <property type="protein sequence ID" value="MBV2361178.1"/>
    <property type="molecule type" value="Genomic_DNA"/>
</dbReference>